<accession>A0A547PN00</accession>
<organism evidence="2 3">
    <name type="scientific">Palleronia caenipelagi</name>
    <dbReference type="NCBI Taxonomy" id="2489174"/>
    <lineage>
        <taxon>Bacteria</taxon>
        <taxon>Pseudomonadati</taxon>
        <taxon>Pseudomonadota</taxon>
        <taxon>Alphaproteobacteria</taxon>
        <taxon>Rhodobacterales</taxon>
        <taxon>Roseobacteraceae</taxon>
        <taxon>Palleronia</taxon>
    </lineage>
</organism>
<proteinExistence type="predicted"/>
<reference evidence="2 3" key="1">
    <citation type="submission" date="2019-06" db="EMBL/GenBank/DDBJ databases">
        <title>Paenimaribius caenipelagi gen. nov., sp. nov., isolated from a tidal flat.</title>
        <authorList>
            <person name="Yoon J.-H."/>
        </authorList>
    </citation>
    <scope>NUCLEOTIDE SEQUENCE [LARGE SCALE GENOMIC DNA]</scope>
    <source>
        <strain evidence="2 3">JBTF-M29</strain>
    </source>
</reference>
<evidence type="ECO:0000259" key="1">
    <source>
        <dbReference type="Pfam" id="PF07486"/>
    </source>
</evidence>
<sequence>MAGAWTLPATAEIGFATSSGASETRYIRQSLQDRLHGIFGSNANAIGMKRGADPLSRISSGKAFVRPVPRPARAPRIQYSRDFLAGLPKASGGAEWQCLAEALYFEARGEKVKGVFAVAEVILNRVDSRKYPNSVCGVVNQGTGRKYACQFSYTCDGIPDRVSEPKAWARMGKIARLMLDGAPRHLTNGAMFYHTKAVSPSWSRKFQRTATIGAHYFYSNS</sequence>
<gene>
    <name evidence="2" type="ORF">FEV53_16120</name>
</gene>
<keyword evidence="3" id="KW-1185">Reference proteome</keyword>
<comment type="caution">
    <text evidence="2">The sequence shown here is derived from an EMBL/GenBank/DDBJ whole genome shotgun (WGS) entry which is preliminary data.</text>
</comment>
<dbReference type="Proteomes" id="UP000318590">
    <property type="component" value="Unassembled WGS sequence"/>
</dbReference>
<dbReference type="EMBL" id="VFSV01000041">
    <property type="protein sequence ID" value="TRD15516.1"/>
    <property type="molecule type" value="Genomic_DNA"/>
</dbReference>
<name>A0A547PN00_9RHOB</name>
<evidence type="ECO:0000313" key="3">
    <source>
        <dbReference type="Proteomes" id="UP000318590"/>
    </source>
</evidence>
<dbReference type="GO" id="GO:0016787">
    <property type="term" value="F:hydrolase activity"/>
    <property type="evidence" value="ECO:0007669"/>
    <property type="project" value="UniProtKB-KW"/>
</dbReference>
<feature type="domain" description="Cell wall hydrolase SleB" evidence="1">
    <location>
        <begin position="109"/>
        <end position="218"/>
    </location>
</feature>
<dbReference type="AlphaFoldDB" id="A0A547PN00"/>
<protein>
    <submittedName>
        <fullName evidence="2">Cell wall hydrolase</fullName>
    </submittedName>
</protein>
<dbReference type="Gene3D" id="1.10.10.2520">
    <property type="entry name" value="Cell wall hydrolase SleB, domain 1"/>
    <property type="match status" value="1"/>
</dbReference>
<dbReference type="InterPro" id="IPR042047">
    <property type="entry name" value="SleB_dom1"/>
</dbReference>
<dbReference type="InterPro" id="IPR011105">
    <property type="entry name" value="Cell_wall_hydrolase_SleB"/>
</dbReference>
<dbReference type="Pfam" id="PF07486">
    <property type="entry name" value="Hydrolase_2"/>
    <property type="match status" value="1"/>
</dbReference>
<keyword evidence="2" id="KW-0378">Hydrolase</keyword>
<dbReference type="OrthoDB" id="9785345at2"/>
<evidence type="ECO:0000313" key="2">
    <source>
        <dbReference type="EMBL" id="TRD15516.1"/>
    </source>
</evidence>